<dbReference type="Pfam" id="PF01381">
    <property type="entry name" value="HTH_3"/>
    <property type="match status" value="1"/>
</dbReference>
<name>A0A942T3X1_9BACI</name>
<evidence type="ECO:0000259" key="5">
    <source>
        <dbReference type="PROSITE" id="PS50943"/>
    </source>
</evidence>
<feature type="domain" description="HTH cro/C1-type" evidence="5">
    <location>
        <begin position="9"/>
        <end position="63"/>
    </location>
</feature>
<dbReference type="EMBL" id="JAGYPE010000006">
    <property type="protein sequence ID" value="MBS4185682.1"/>
    <property type="molecule type" value="Genomic_DNA"/>
</dbReference>
<proteinExistence type="predicted"/>
<dbReference type="SUPFAM" id="SSF47413">
    <property type="entry name" value="lambda repressor-like DNA-binding domains"/>
    <property type="match status" value="1"/>
</dbReference>
<accession>A0A942T3X1</accession>
<keyword evidence="2" id="KW-0812">Transmembrane</keyword>
<dbReference type="Proteomes" id="UP000677265">
    <property type="component" value="Unassembled WGS sequence"/>
</dbReference>
<evidence type="ECO:0000313" key="7">
    <source>
        <dbReference type="EMBL" id="MCH6264434.1"/>
    </source>
</evidence>
<dbReference type="InterPro" id="IPR010982">
    <property type="entry name" value="Lambda_DNA-bd_dom_sf"/>
</dbReference>
<evidence type="ECO:0000313" key="6">
    <source>
        <dbReference type="EMBL" id="MBS4185682.1"/>
    </source>
</evidence>
<dbReference type="AlphaFoldDB" id="A0A942T3X1"/>
<evidence type="ECO:0000313" key="8">
    <source>
        <dbReference type="Proteomes" id="UP000677265"/>
    </source>
</evidence>
<dbReference type="InterPro" id="IPR010652">
    <property type="entry name" value="DUF1232"/>
</dbReference>
<keyword evidence="8" id="KW-1185">Reference proteome</keyword>
<dbReference type="SMART" id="SM00530">
    <property type="entry name" value="HTH_XRE"/>
    <property type="match status" value="1"/>
</dbReference>
<keyword evidence="3" id="KW-1133">Transmembrane helix</keyword>
<comment type="caution">
    <text evidence="6">The sequence shown here is derived from an EMBL/GenBank/DDBJ whole genome shotgun (WGS) entry which is preliminary data.</text>
</comment>
<protein>
    <submittedName>
        <fullName evidence="6">Helix-turn-helix domain-containing protein</fullName>
    </submittedName>
</protein>
<dbReference type="InterPro" id="IPR001387">
    <property type="entry name" value="Cro/C1-type_HTH"/>
</dbReference>
<evidence type="ECO:0000256" key="3">
    <source>
        <dbReference type="ARBA" id="ARBA00022989"/>
    </source>
</evidence>
<dbReference type="RefSeq" id="WP_213145520.1">
    <property type="nucleotide sequence ID" value="NZ_JAGYPE020000002.1"/>
</dbReference>
<dbReference type="Gene3D" id="1.10.260.40">
    <property type="entry name" value="lambda repressor-like DNA-binding domains"/>
    <property type="match status" value="1"/>
</dbReference>
<sequence length="210" mass="23547">MDNQLGLLLKKLLKERSLSMRKLSELTDIDTATISRIINGKRKAQPEHLQKFADYLGVPISELFIAAGFAVEEKKEIQQSDITMSVESIQKLLEASNLIDSEFSIAGVERQLANYEQYAQTEEGKESILKSFGEKLKKIGSLGPFISQLKDMFERFRLNKGTPRELAIAGSALIYFIVSVDVIPDYIFPVGYIDDAMAIQLVANLLTIKQ</sequence>
<dbReference type="CDD" id="cd00093">
    <property type="entry name" value="HTH_XRE"/>
    <property type="match status" value="1"/>
</dbReference>
<evidence type="ECO:0000256" key="1">
    <source>
        <dbReference type="ARBA" id="ARBA00004127"/>
    </source>
</evidence>
<comment type="subcellular location">
    <subcellularLocation>
        <location evidence="1">Endomembrane system</location>
        <topology evidence="1">Multi-pass membrane protein</topology>
    </subcellularLocation>
</comment>
<gene>
    <name evidence="7" type="ORF">KHB02_002680</name>
    <name evidence="6" type="ORF">KHB02_30310</name>
</gene>
<dbReference type="GO" id="GO:0003677">
    <property type="term" value="F:DNA binding"/>
    <property type="evidence" value="ECO:0007669"/>
    <property type="project" value="InterPro"/>
</dbReference>
<organism evidence="6">
    <name type="scientific">Neobacillus citreus</name>
    <dbReference type="NCBI Taxonomy" id="2833578"/>
    <lineage>
        <taxon>Bacteria</taxon>
        <taxon>Bacillati</taxon>
        <taxon>Bacillota</taxon>
        <taxon>Bacilli</taxon>
        <taxon>Bacillales</taxon>
        <taxon>Bacillaceae</taxon>
        <taxon>Neobacillus</taxon>
    </lineage>
</organism>
<dbReference type="GO" id="GO:0012505">
    <property type="term" value="C:endomembrane system"/>
    <property type="evidence" value="ECO:0007669"/>
    <property type="project" value="UniProtKB-SubCell"/>
</dbReference>
<evidence type="ECO:0000256" key="4">
    <source>
        <dbReference type="ARBA" id="ARBA00023136"/>
    </source>
</evidence>
<dbReference type="PROSITE" id="PS50943">
    <property type="entry name" value="HTH_CROC1"/>
    <property type="match status" value="1"/>
</dbReference>
<evidence type="ECO:0000256" key="2">
    <source>
        <dbReference type="ARBA" id="ARBA00022692"/>
    </source>
</evidence>
<keyword evidence="4" id="KW-0472">Membrane</keyword>
<dbReference type="EMBL" id="JAGYPE020000002">
    <property type="protein sequence ID" value="MCH6264434.1"/>
    <property type="molecule type" value="Genomic_DNA"/>
</dbReference>
<reference evidence="6" key="1">
    <citation type="submission" date="2021-05" db="EMBL/GenBank/DDBJ databases">
        <title>Novel Bacillus species.</title>
        <authorList>
            <person name="Liu G."/>
        </authorList>
    </citation>
    <scope>NUCLEOTIDE SEQUENCE</scope>
    <source>
        <strain evidence="6 8">FJAT-50051</strain>
    </source>
</reference>
<dbReference type="Pfam" id="PF06803">
    <property type="entry name" value="DUF1232"/>
    <property type="match status" value="1"/>
</dbReference>